<sequence length="84" mass="9405">KTGTTGQASLTNHKPESPSESTTLATPLIIYCTSFVSFSGWLLIFLACHYNAERHRIVCALRRRYSVSKSHTGSHDNYKIKKSC</sequence>
<dbReference type="WBParaSite" id="MCU_003684-RA">
    <property type="protein sequence ID" value="MCU_003684-RA"/>
    <property type="gene ID" value="MCU_003684"/>
</dbReference>
<evidence type="ECO:0000313" key="3">
    <source>
        <dbReference type="WBParaSite" id="MCU_003684-RA"/>
    </source>
</evidence>
<feature type="region of interest" description="Disordered" evidence="1">
    <location>
        <begin position="1"/>
        <end position="22"/>
    </location>
</feature>
<proteinExistence type="predicted"/>
<keyword evidence="2" id="KW-1133">Transmembrane helix</keyword>
<name>A0A5K3EWL1_MESCO</name>
<evidence type="ECO:0000256" key="2">
    <source>
        <dbReference type="SAM" id="Phobius"/>
    </source>
</evidence>
<accession>A0A5K3EWL1</accession>
<dbReference type="AlphaFoldDB" id="A0A5K3EWL1"/>
<feature type="transmembrane region" description="Helical" evidence="2">
    <location>
        <begin position="28"/>
        <end position="48"/>
    </location>
</feature>
<organism evidence="3">
    <name type="scientific">Mesocestoides corti</name>
    <name type="common">Flatworm</name>
    <dbReference type="NCBI Taxonomy" id="53468"/>
    <lineage>
        <taxon>Eukaryota</taxon>
        <taxon>Metazoa</taxon>
        <taxon>Spiralia</taxon>
        <taxon>Lophotrochozoa</taxon>
        <taxon>Platyhelminthes</taxon>
        <taxon>Cestoda</taxon>
        <taxon>Eucestoda</taxon>
        <taxon>Cyclophyllidea</taxon>
        <taxon>Mesocestoididae</taxon>
        <taxon>Mesocestoides</taxon>
    </lineage>
</organism>
<evidence type="ECO:0000256" key="1">
    <source>
        <dbReference type="SAM" id="MobiDB-lite"/>
    </source>
</evidence>
<keyword evidence="2" id="KW-0812">Transmembrane</keyword>
<reference evidence="3" key="1">
    <citation type="submission" date="2019-11" db="UniProtKB">
        <authorList>
            <consortium name="WormBaseParasite"/>
        </authorList>
    </citation>
    <scope>IDENTIFICATION</scope>
</reference>
<keyword evidence="2" id="KW-0472">Membrane</keyword>
<protein>
    <submittedName>
        <fullName evidence="3">Glycoprotein N</fullName>
    </submittedName>
</protein>